<reference evidence="9" key="1">
    <citation type="submission" date="2022-11" db="UniProtKB">
        <authorList>
            <consortium name="EnsemblMetazoa"/>
        </authorList>
    </citation>
    <scope>IDENTIFICATION</scope>
</reference>
<dbReference type="GeneID" id="119735235"/>
<evidence type="ECO:0000313" key="9">
    <source>
        <dbReference type="EnsemblMetazoa" id="XP_038064869.1"/>
    </source>
</evidence>
<dbReference type="Proteomes" id="UP000887568">
    <property type="component" value="Unplaced"/>
</dbReference>
<feature type="signal peptide" evidence="7">
    <location>
        <begin position="1"/>
        <end position="21"/>
    </location>
</feature>
<keyword evidence="4 6" id="KW-1015">Disulfide bond</keyword>
<evidence type="ECO:0000256" key="1">
    <source>
        <dbReference type="ARBA" id="ARBA00022536"/>
    </source>
</evidence>
<evidence type="ECO:0000256" key="2">
    <source>
        <dbReference type="ARBA" id="ARBA00022729"/>
    </source>
</evidence>
<evidence type="ECO:0000259" key="8">
    <source>
        <dbReference type="PROSITE" id="PS50026"/>
    </source>
</evidence>
<dbReference type="PANTHER" id="PTHR24049">
    <property type="entry name" value="CRUMBS FAMILY MEMBER"/>
    <property type="match status" value="1"/>
</dbReference>
<dbReference type="PANTHER" id="PTHR24049:SF22">
    <property type="entry name" value="DROSOPHILA CRUMBS HOMOLOG"/>
    <property type="match status" value="1"/>
</dbReference>
<keyword evidence="2 7" id="KW-0732">Signal</keyword>
<dbReference type="OrthoDB" id="430340at2759"/>
<dbReference type="OMA" id="CEDFCEN"/>
<dbReference type="Pfam" id="PF00008">
    <property type="entry name" value="EGF"/>
    <property type="match status" value="3"/>
</dbReference>
<evidence type="ECO:0000313" key="10">
    <source>
        <dbReference type="Proteomes" id="UP000887568"/>
    </source>
</evidence>
<feature type="domain" description="EGF-like" evidence="8">
    <location>
        <begin position="48"/>
        <end position="84"/>
    </location>
</feature>
<sequence length="161" mass="17379">METTRFAFCMLLVSLVGLTNGLKETLQHLSLRMFVTPVNCTGNGLISGNGLCDSRPCMNGGECVDMGSNYLCYCPEYVYGNNCENVQHQCDGTCKNGGTCSATGMTDYICQCPPNVGGDQCQYAPCLDNPCLNGGTCYAVDQQDYYCSCPAYYGGRNCEES</sequence>
<evidence type="ECO:0000256" key="6">
    <source>
        <dbReference type="PROSITE-ProRule" id="PRU00076"/>
    </source>
</evidence>
<evidence type="ECO:0000256" key="3">
    <source>
        <dbReference type="ARBA" id="ARBA00022737"/>
    </source>
</evidence>
<keyword evidence="1 6" id="KW-0245">EGF-like domain</keyword>
<protein>
    <recommendedName>
        <fullName evidence="8">EGF-like domain-containing protein</fullName>
    </recommendedName>
</protein>
<dbReference type="GO" id="GO:0007157">
    <property type="term" value="P:heterophilic cell-cell adhesion via plasma membrane cell adhesion molecules"/>
    <property type="evidence" value="ECO:0007669"/>
    <property type="project" value="TreeGrafter"/>
</dbReference>
<comment type="caution">
    <text evidence="6">Lacks conserved residue(s) required for the propagation of feature annotation.</text>
</comment>
<dbReference type="SMART" id="SM00181">
    <property type="entry name" value="EGF"/>
    <property type="match status" value="3"/>
</dbReference>
<dbReference type="SUPFAM" id="SSF57196">
    <property type="entry name" value="EGF/Laminin"/>
    <property type="match status" value="3"/>
</dbReference>
<feature type="domain" description="EGF-like" evidence="8">
    <location>
        <begin position="122"/>
        <end position="159"/>
    </location>
</feature>
<evidence type="ECO:0000256" key="5">
    <source>
        <dbReference type="ARBA" id="ARBA00023180"/>
    </source>
</evidence>
<dbReference type="Gene3D" id="2.10.25.10">
    <property type="entry name" value="Laminin"/>
    <property type="match status" value="3"/>
</dbReference>
<dbReference type="InterPro" id="IPR000152">
    <property type="entry name" value="EGF-type_Asp/Asn_hydroxyl_site"/>
</dbReference>
<dbReference type="GO" id="GO:0045197">
    <property type="term" value="P:establishment or maintenance of epithelial cell apical/basal polarity"/>
    <property type="evidence" value="ECO:0007669"/>
    <property type="project" value="TreeGrafter"/>
</dbReference>
<dbReference type="PROSITE" id="PS00010">
    <property type="entry name" value="ASX_HYDROXYL"/>
    <property type="match status" value="1"/>
</dbReference>
<dbReference type="GO" id="GO:0032991">
    <property type="term" value="C:protein-containing complex"/>
    <property type="evidence" value="ECO:0007669"/>
    <property type="project" value="TreeGrafter"/>
</dbReference>
<evidence type="ECO:0000256" key="7">
    <source>
        <dbReference type="SAM" id="SignalP"/>
    </source>
</evidence>
<feature type="domain" description="EGF-like" evidence="8">
    <location>
        <begin position="86"/>
        <end position="119"/>
    </location>
</feature>
<dbReference type="FunFam" id="2.10.25.10:FF:000255">
    <property type="entry name" value="Sushi, nidogen and EGF-like domains 1"/>
    <property type="match status" value="1"/>
</dbReference>
<dbReference type="AlphaFoldDB" id="A0A914AN64"/>
<proteinExistence type="predicted"/>
<dbReference type="PROSITE" id="PS00022">
    <property type="entry name" value="EGF_1"/>
    <property type="match status" value="2"/>
</dbReference>
<dbReference type="RefSeq" id="XP_038064869.1">
    <property type="nucleotide sequence ID" value="XM_038208941.1"/>
</dbReference>
<keyword evidence="3" id="KW-0677">Repeat</keyword>
<name>A0A914AN64_PATMI</name>
<keyword evidence="5" id="KW-0325">Glycoprotein</keyword>
<accession>A0A914AN64</accession>
<dbReference type="PROSITE" id="PS50026">
    <property type="entry name" value="EGF_3"/>
    <property type="match status" value="3"/>
</dbReference>
<dbReference type="EnsemblMetazoa" id="XM_038208941.1">
    <property type="protein sequence ID" value="XP_038064869.1"/>
    <property type="gene ID" value="LOC119735235"/>
</dbReference>
<feature type="disulfide bond" evidence="6">
    <location>
        <begin position="149"/>
        <end position="158"/>
    </location>
</feature>
<keyword evidence="10" id="KW-1185">Reference proteome</keyword>
<feature type="chain" id="PRO_5037942536" description="EGF-like domain-containing protein" evidence="7">
    <location>
        <begin position="22"/>
        <end position="161"/>
    </location>
</feature>
<dbReference type="InterPro" id="IPR051022">
    <property type="entry name" value="Notch_Cell-Fate_Det"/>
</dbReference>
<feature type="disulfide bond" evidence="6">
    <location>
        <begin position="74"/>
        <end position="83"/>
    </location>
</feature>
<dbReference type="InterPro" id="IPR000742">
    <property type="entry name" value="EGF"/>
</dbReference>
<organism evidence="9 10">
    <name type="scientific">Patiria miniata</name>
    <name type="common">Bat star</name>
    <name type="synonym">Asterina miniata</name>
    <dbReference type="NCBI Taxonomy" id="46514"/>
    <lineage>
        <taxon>Eukaryota</taxon>
        <taxon>Metazoa</taxon>
        <taxon>Echinodermata</taxon>
        <taxon>Eleutherozoa</taxon>
        <taxon>Asterozoa</taxon>
        <taxon>Asteroidea</taxon>
        <taxon>Valvatacea</taxon>
        <taxon>Valvatida</taxon>
        <taxon>Asterinidae</taxon>
        <taxon>Patiria</taxon>
    </lineage>
</organism>
<feature type="disulfide bond" evidence="6">
    <location>
        <begin position="90"/>
        <end position="100"/>
    </location>
</feature>
<evidence type="ECO:0000256" key="4">
    <source>
        <dbReference type="ARBA" id="ARBA00023157"/>
    </source>
</evidence>
<dbReference type="GO" id="GO:0005886">
    <property type="term" value="C:plasma membrane"/>
    <property type="evidence" value="ECO:0007669"/>
    <property type="project" value="TreeGrafter"/>
</dbReference>